<feature type="non-terminal residue" evidence="1">
    <location>
        <position position="73"/>
    </location>
</feature>
<gene>
    <name evidence="1" type="ORF">ACOLOM_LOCUS10354</name>
</gene>
<accession>A0ACA9PDW0</accession>
<keyword evidence="2" id="KW-1185">Reference proteome</keyword>
<evidence type="ECO:0000313" key="1">
    <source>
        <dbReference type="EMBL" id="CAG8703604.1"/>
    </source>
</evidence>
<dbReference type="Proteomes" id="UP000789525">
    <property type="component" value="Unassembled WGS sequence"/>
</dbReference>
<protein>
    <submittedName>
        <fullName evidence="1">14122_t:CDS:1</fullName>
    </submittedName>
</protein>
<sequence>MEEPSSEDPIATPMGPMMVRKGGRLVFESRPSNPFEVSGDQDVDEVPVPVEASSDPTLLTGKKRKNPKTSRLK</sequence>
<organism evidence="1 2">
    <name type="scientific">Acaulospora colombiana</name>
    <dbReference type="NCBI Taxonomy" id="27376"/>
    <lineage>
        <taxon>Eukaryota</taxon>
        <taxon>Fungi</taxon>
        <taxon>Fungi incertae sedis</taxon>
        <taxon>Mucoromycota</taxon>
        <taxon>Glomeromycotina</taxon>
        <taxon>Glomeromycetes</taxon>
        <taxon>Diversisporales</taxon>
        <taxon>Acaulosporaceae</taxon>
        <taxon>Acaulospora</taxon>
    </lineage>
</organism>
<proteinExistence type="predicted"/>
<dbReference type="EMBL" id="CAJVPT010033089">
    <property type="protein sequence ID" value="CAG8703604.1"/>
    <property type="molecule type" value="Genomic_DNA"/>
</dbReference>
<comment type="caution">
    <text evidence="1">The sequence shown here is derived from an EMBL/GenBank/DDBJ whole genome shotgun (WGS) entry which is preliminary data.</text>
</comment>
<evidence type="ECO:0000313" key="2">
    <source>
        <dbReference type="Proteomes" id="UP000789525"/>
    </source>
</evidence>
<name>A0ACA9PDW0_9GLOM</name>
<reference evidence="1" key="1">
    <citation type="submission" date="2021-06" db="EMBL/GenBank/DDBJ databases">
        <authorList>
            <person name="Kallberg Y."/>
            <person name="Tangrot J."/>
            <person name="Rosling A."/>
        </authorList>
    </citation>
    <scope>NUCLEOTIDE SEQUENCE</scope>
    <source>
        <strain evidence="1">CL356</strain>
    </source>
</reference>